<reference evidence="1" key="1">
    <citation type="journal article" date="2020" name="bioRxiv">
        <title>A rank-normalized archaeal taxonomy based on genome phylogeny resolves widespread incomplete and uneven classifications.</title>
        <authorList>
            <person name="Rinke C."/>
            <person name="Chuvochina M."/>
            <person name="Mussig A.J."/>
            <person name="Chaumeil P.-A."/>
            <person name="Waite D.W."/>
            <person name="Whitman W.B."/>
            <person name="Parks D.H."/>
            <person name="Hugenholtz P."/>
        </authorList>
    </citation>
    <scope>NUCLEOTIDE SEQUENCE</scope>
    <source>
        <strain evidence="1">UBA12518</strain>
    </source>
</reference>
<organism evidence="1 2">
    <name type="scientific">Methermicoccus shengliensis</name>
    <dbReference type="NCBI Taxonomy" id="660064"/>
    <lineage>
        <taxon>Archaea</taxon>
        <taxon>Methanobacteriati</taxon>
        <taxon>Methanobacteriota</taxon>
        <taxon>Stenosarchaea group</taxon>
        <taxon>Methanomicrobia</taxon>
        <taxon>Methanosarcinales</taxon>
        <taxon>Methermicoccaceae</taxon>
        <taxon>Methermicoccus</taxon>
    </lineage>
</organism>
<name>A0A832RSS5_9EURY</name>
<keyword evidence="1" id="KW-0378">Hydrolase</keyword>
<dbReference type="EMBL" id="DUIH01000011">
    <property type="protein sequence ID" value="HIH69688.1"/>
    <property type="molecule type" value="Genomic_DNA"/>
</dbReference>
<accession>A0A832RSS5</accession>
<dbReference type="RefSeq" id="WP_157203154.1">
    <property type="nucleotide sequence ID" value="NZ_DUIH01000011.1"/>
</dbReference>
<comment type="caution">
    <text evidence="1">The sequence shown here is derived from an EMBL/GenBank/DDBJ whole genome shotgun (WGS) entry which is preliminary data.</text>
</comment>
<dbReference type="AlphaFoldDB" id="A0A832RSS5"/>
<dbReference type="GO" id="GO:0004519">
    <property type="term" value="F:endonuclease activity"/>
    <property type="evidence" value="ECO:0007669"/>
    <property type="project" value="UniProtKB-KW"/>
</dbReference>
<keyword evidence="1" id="KW-0540">Nuclease</keyword>
<gene>
    <name evidence="1" type="ORF">HA299_03585</name>
</gene>
<protein>
    <submittedName>
        <fullName evidence="1">Restriction endonuclease subunit S</fullName>
    </submittedName>
</protein>
<sequence>MIYPTSGTYIASCVVDKERVLNVVRVNGFGIGVSGLVIDHKCYYYETDTENEAYYLSCLLNSPLIDEDLKDMQARGLFGPRHIHKKVLEFPFPKFSPRNEIHGLEDELQRISELTAEVLPELEGQRG</sequence>
<keyword evidence="1" id="KW-0255">Endonuclease</keyword>
<dbReference type="Proteomes" id="UP000600363">
    <property type="component" value="Unassembled WGS sequence"/>
</dbReference>
<evidence type="ECO:0000313" key="2">
    <source>
        <dbReference type="Proteomes" id="UP000600363"/>
    </source>
</evidence>
<evidence type="ECO:0000313" key="1">
    <source>
        <dbReference type="EMBL" id="HIH69688.1"/>
    </source>
</evidence>
<proteinExistence type="predicted"/>